<evidence type="ECO:0000256" key="1">
    <source>
        <dbReference type="ARBA" id="ARBA00004123"/>
    </source>
</evidence>
<sequence length="485" mass="54753">MADSGKLPCCWTCKIRHVKCDGATAACLQCTSRQVQCHGYGPMPIWMDGGPNEKQERQNIKDAVKKSFRQKKKFQAHQRRGHKKDTSQGRTLPKPTTEGLELSENSEININSRITSSPTSSPPSFQNRDLSGHSFAEPLQYDEASLLMHYLDHVFPYQYPCFDKARWSRGWLLWLLSKNGPLYRASLGLAALHQRSLLGEMSNHPLELEFHTEAVRKLHEFLTSIDITELEPENETLVEIITCGVALISFEVLQGSTADWQSHLSAMTSIAVTISRQPQLLKTPDQPPLPLFRSRATTAMEFHIPVLLWMDLLACIATRERPKLPYDEWLGPSCTFQLAHIMGCHNSVMKAIGDLAVLSQWKSTSLMVDDLDLRQFHERRQQIEDELELAMDTTPMVPMESERSLPNPSTRQASDQRKSEERPDQRCITRIFAAATLAQLAAVNADVSNDMSSTRIRRAVSRVILEIKMAGQIPAEINKGSLKHS</sequence>
<dbReference type="Gene3D" id="4.10.240.10">
    <property type="entry name" value="Zn(2)-C6 fungal-type DNA-binding domain"/>
    <property type="match status" value="1"/>
</dbReference>
<gene>
    <name evidence="5" type="ORF">KAF25_000200</name>
</gene>
<accession>A0A9P7GYC9</accession>
<dbReference type="AlphaFoldDB" id="A0A9P7GYC9"/>
<evidence type="ECO:0000313" key="6">
    <source>
        <dbReference type="Proteomes" id="UP000782241"/>
    </source>
</evidence>
<keyword evidence="2" id="KW-0539">Nucleus</keyword>
<protein>
    <recommendedName>
        <fullName evidence="4">Zn(2)-C6 fungal-type domain-containing protein</fullName>
    </recommendedName>
</protein>
<feature type="compositionally biased region" description="Basic residues" evidence="3">
    <location>
        <begin position="67"/>
        <end position="83"/>
    </location>
</feature>
<proteinExistence type="predicted"/>
<reference evidence="5" key="1">
    <citation type="submission" date="2021-04" db="EMBL/GenBank/DDBJ databases">
        <title>Draft genome of Fusarium avenaceum strain F156N33, isolated from an atmospheric sample in Virginia.</title>
        <authorList>
            <person name="Yang S."/>
            <person name="Vinatzer B.A."/>
            <person name="Coleman J."/>
        </authorList>
    </citation>
    <scope>NUCLEOTIDE SEQUENCE</scope>
    <source>
        <strain evidence="5">F156N33</strain>
    </source>
</reference>
<dbReference type="SUPFAM" id="SSF57701">
    <property type="entry name" value="Zn2/Cys6 DNA-binding domain"/>
    <property type="match status" value="1"/>
</dbReference>
<dbReference type="GO" id="GO:0045944">
    <property type="term" value="P:positive regulation of transcription by RNA polymerase II"/>
    <property type="evidence" value="ECO:0007669"/>
    <property type="project" value="TreeGrafter"/>
</dbReference>
<dbReference type="InterPro" id="IPR021858">
    <property type="entry name" value="Fun_TF"/>
</dbReference>
<evidence type="ECO:0000256" key="2">
    <source>
        <dbReference type="ARBA" id="ARBA00023242"/>
    </source>
</evidence>
<name>A0A9P7GYC9_9HYPO</name>
<organism evidence="5 6">
    <name type="scientific">Fusarium avenaceum</name>
    <dbReference type="NCBI Taxonomy" id="40199"/>
    <lineage>
        <taxon>Eukaryota</taxon>
        <taxon>Fungi</taxon>
        <taxon>Dikarya</taxon>
        <taxon>Ascomycota</taxon>
        <taxon>Pezizomycotina</taxon>
        <taxon>Sordariomycetes</taxon>
        <taxon>Hypocreomycetidae</taxon>
        <taxon>Hypocreales</taxon>
        <taxon>Nectriaceae</taxon>
        <taxon>Fusarium</taxon>
        <taxon>Fusarium tricinctum species complex</taxon>
    </lineage>
</organism>
<dbReference type="EMBL" id="JAGPUO010000036">
    <property type="protein sequence ID" value="KAG5655077.1"/>
    <property type="molecule type" value="Genomic_DNA"/>
</dbReference>
<feature type="compositionally biased region" description="Basic and acidic residues" evidence="3">
    <location>
        <begin position="414"/>
        <end position="425"/>
    </location>
</feature>
<keyword evidence="6" id="KW-1185">Reference proteome</keyword>
<dbReference type="GO" id="GO:0000981">
    <property type="term" value="F:DNA-binding transcription factor activity, RNA polymerase II-specific"/>
    <property type="evidence" value="ECO:0007669"/>
    <property type="project" value="InterPro"/>
</dbReference>
<dbReference type="InterPro" id="IPR036864">
    <property type="entry name" value="Zn2-C6_fun-type_DNA-bd_sf"/>
</dbReference>
<comment type="caution">
    <text evidence="5">The sequence shown here is derived from an EMBL/GenBank/DDBJ whole genome shotgun (WGS) entry which is preliminary data.</text>
</comment>
<dbReference type="Pfam" id="PF00172">
    <property type="entry name" value="Zn_clus"/>
    <property type="match status" value="1"/>
</dbReference>
<feature type="region of interest" description="Disordered" evidence="3">
    <location>
        <begin position="397"/>
        <end position="425"/>
    </location>
</feature>
<evidence type="ECO:0000256" key="3">
    <source>
        <dbReference type="SAM" id="MobiDB-lite"/>
    </source>
</evidence>
<dbReference type="GO" id="GO:0000976">
    <property type="term" value="F:transcription cis-regulatory region binding"/>
    <property type="evidence" value="ECO:0007669"/>
    <property type="project" value="TreeGrafter"/>
</dbReference>
<feature type="region of interest" description="Disordered" evidence="3">
    <location>
        <begin position="67"/>
        <end position="131"/>
    </location>
</feature>
<comment type="subcellular location">
    <subcellularLocation>
        <location evidence="1">Nucleus</location>
    </subcellularLocation>
</comment>
<evidence type="ECO:0000313" key="5">
    <source>
        <dbReference type="EMBL" id="KAG5655077.1"/>
    </source>
</evidence>
<dbReference type="PANTHER" id="PTHR37534:SF26">
    <property type="entry name" value="TRANSCRIPTION FACTOR, PUTATIVE-RELATED"/>
    <property type="match status" value="1"/>
</dbReference>
<feature type="compositionally biased region" description="Polar residues" evidence="3">
    <location>
        <begin position="404"/>
        <end position="413"/>
    </location>
</feature>
<evidence type="ECO:0000259" key="4">
    <source>
        <dbReference type="SMART" id="SM00066"/>
    </source>
</evidence>
<dbReference type="Proteomes" id="UP000782241">
    <property type="component" value="Unassembled WGS sequence"/>
</dbReference>
<feature type="compositionally biased region" description="Low complexity" evidence="3">
    <location>
        <begin position="115"/>
        <end position="124"/>
    </location>
</feature>
<dbReference type="SMART" id="SM00066">
    <property type="entry name" value="GAL4"/>
    <property type="match status" value="1"/>
</dbReference>
<dbReference type="GO" id="GO:0008270">
    <property type="term" value="F:zinc ion binding"/>
    <property type="evidence" value="ECO:0007669"/>
    <property type="project" value="InterPro"/>
</dbReference>
<feature type="compositionally biased region" description="Polar residues" evidence="3">
    <location>
        <begin position="103"/>
        <end position="114"/>
    </location>
</feature>
<feature type="domain" description="Zn(2)-C6 fungal-type" evidence="4">
    <location>
        <begin position="4"/>
        <end position="48"/>
    </location>
</feature>
<dbReference type="Pfam" id="PF11951">
    <property type="entry name" value="Fungal_trans_2"/>
    <property type="match status" value="1"/>
</dbReference>
<dbReference type="GO" id="GO:0005634">
    <property type="term" value="C:nucleus"/>
    <property type="evidence" value="ECO:0007669"/>
    <property type="project" value="UniProtKB-SubCell"/>
</dbReference>
<dbReference type="PANTHER" id="PTHR37534">
    <property type="entry name" value="TRANSCRIPTIONAL ACTIVATOR PROTEIN UGA3"/>
    <property type="match status" value="1"/>
</dbReference>
<dbReference type="InterPro" id="IPR001138">
    <property type="entry name" value="Zn2Cys6_DnaBD"/>
</dbReference>